<dbReference type="PROSITE" id="PS51194">
    <property type="entry name" value="HELICASE_CTER"/>
    <property type="match status" value="1"/>
</dbReference>
<dbReference type="Gene3D" id="3.40.50.300">
    <property type="entry name" value="P-loop containing nucleotide triphosphate hydrolases"/>
    <property type="match status" value="1"/>
</dbReference>
<dbReference type="Pfam" id="PF00271">
    <property type="entry name" value="Helicase_C"/>
    <property type="match status" value="1"/>
</dbReference>
<evidence type="ECO:0000256" key="8">
    <source>
        <dbReference type="PROSITE-ProRule" id="PRU00175"/>
    </source>
</evidence>
<reference evidence="13 14" key="1">
    <citation type="submission" date="2017-12" db="EMBL/GenBank/DDBJ databases">
        <title>Genome sequence of the mycotoxigenic crop pathogen Fusarium proliferatum, strain ITEM 2341 from Date Palm.</title>
        <authorList>
            <person name="Almiman B.F."/>
            <person name="Shittu T.A."/>
            <person name="Muthumeenakshi S."/>
            <person name="Baroncelli R."/>
            <person name="Sreenivasaprasada S."/>
        </authorList>
    </citation>
    <scope>NUCLEOTIDE SEQUENCE [LARGE SCALE GENOMIC DNA]</scope>
    <source>
        <strain evidence="13 14">ITEM 2341</strain>
    </source>
</reference>
<feature type="domain" description="Helicase ATP-binding" evidence="11">
    <location>
        <begin position="443"/>
        <end position="629"/>
    </location>
</feature>
<keyword evidence="7" id="KW-0539">Nucleus</keyword>
<dbReference type="InterPro" id="IPR014001">
    <property type="entry name" value="Helicase_ATP-bd"/>
</dbReference>
<evidence type="ECO:0000259" key="12">
    <source>
        <dbReference type="PROSITE" id="PS51194"/>
    </source>
</evidence>
<dbReference type="PANTHER" id="PTHR45626:SF52">
    <property type="entry name" value="SINGLE-STRANDED DNA-DEPENDENT ATPASE (EUROFUNG)"/>
    <property type="match status" value="1"/>
</dbReference>
<dbReference type="InterPro" id="IPR038718">
    <property type="entry name" value="SNF2-like_sf"/>
</dbReference>
<evidence type="ECO:0000256" key="2">
    <source>
        <dbReference type="ARBA" id="ARBA00022741"/>
    </source>
</evidence>
<feature type="domain" description="Helicase C-terminal" evidence="12">
    <location>
        <begin position="869"/>
        <end position="1022"/>
    </location>
</feature>
<dbReference type="InterPro" id="IPR000330">
    <property type="entry name" value="SNF2_N"/>
</dbReference>
<comment type="caution">
    <text evidence="13">The sequence shown here is derived from an EMBL/GenBank/DDBJ whole genome shotgun (WGS) entry which is preliminary data.</text>
</comment>
<dbReference type="GO" id="GO:0005634">
    <property type="term" value="C:nucleus"/>
    <property type="evidence" value="ECO:0007669"/>
    <property type="project" value="TreeGrafter"/>
</dbReference>
<keyword evidence="2" id="KW-0547">Nucleotide-binding</keyword>
<dbReference type="SUPFAM" id="SSF52540">
    <property type="entry name" value="P-loop containing nucleoside triphosphate hydrolases"/>
    <property type="match status" value="2"/>
</dbReference>
<keyword evidence="1" id="KW-0479">Metal-binding</keyword>
<dbReference type="InterPro" id="IPR021858">
    <property type="entry name" value="Fun_TF"/>
</dbReference>
<dbReference type="CDD" id="cd18008">
    <property type="entry name" value="DEXDc_SHPRH-like"/>
    <property type="match status" value="1"/>
</dbReference>
<feature type="compositionally biased region" description="Basic and acidic residues" evidence="9">
    <location>
        <begin position="1099"/>
        <end position="1110"/>
    </location>
</feature>
<evidence type="ECO:0000256" key="7">
    <source>
        <dbReference type="ARBA" id="ARBA00023242"/>
    </source>
</evidence>
<accession>A0A365NKG3</accession>
<name>A0A365NKG3_GIBIN</name>
<dbReference type="GO" id="GO:0008094">
    <property type="term" value="F:ATP-dependent activity, acting on DNA"/>
    <property type="evidence" value="ECO:0007669"/>
    <property type="project" value="TreeGrafter"/>
</dbReference>
<dbReference type="SMART" id="SM00487">
    <property type="entry name" value="DEXDc"/>
    <property type="match status" value="1"/>
</dbReference>
<protein>
    <submittedName>
        <fullName evidence="13">Uncharacterized protein</fullName>
    </submittedName>
</protein>
<keyword evidence="5" id="KW-0862">Zinc</keyword>
<dbReference type="InterPro" id="IPR050628">
    <property type="entry name" value="SNF2_RAD54_helicase_TF"/>
</dbReference>
<dbReference type="Pfam" id="PF11951">
    <property type="entry name" value="Fungal_trans_2"/>
    <property type="match status" value="2"/>
</dbReference>
<dbReference type="PROSITE" id="PS50089">
    <property type="entry name" value="ZF_RING_2"/>
    <property type="match status" value="1"/>
</dbReference>
<gene>
    <name evidence="13" type="ORF">FPRO05_07645</name>
</gene>
<sequence length="1494" mass="170069">MSNLRDLLNPLSDDKQHAFHSSDELGVDRDRDQDPYMSDAFSAQVLGNNGSIDETSQAFWWALNGDVTEADNYLQSSLTNTQIDSLFPEQGLSMHQYSQNHGLDVDPQLGRVDFDMDFDMNGFQITPHPNDEENFPLDVPTSLESFQFLQLPTESSREGSAMTPEVSVPSRSNATPITLPEDVDVIVHYGMLHNIEVKLVPVDMSSIDERLAAETSAYQCFTPTEYQKQLMLRFPGDGDHFGHLPLAAGQTLLLLMTQPSVDIQPLALRCDLREVISRANKPADARVKVDINIYGLRSKALDIGKRLSNGKLWLQRSSHGRHGVAYENPHFLSISVQDTGIDEVQITGLVVTDSALKKVSKEDQLRKMVDEVYKTVENNRELEMVEGGDRVTRRLLRHQKEALGFMLERESGHINERYRLWEEIKHGDGKVQYRHRITKRRKDIRPEEKGGGILADDMGMGKSLSILALIMKTLENGREWAEGKNAEHKSRRSLKFSRSTLVVVSAALLVDEWMNEVKKHLQNGIRVVKYHGEKRPKTAEELEDLDIVVTTYHTLTAEYLVGKGKNSPLYQLGWYRIVLDEAHIIRRPSTKFFQACEYLHANSRWCLSGTPIQNKLTDIGSLFRFIRAEPFDKASEFRKWIETPFDNSFDEPELVRDRLVLLLEALCLRRTREVLNLPKTRQFVRHLDFSPKERDQYDKTKAVILRNMQHRMGEVKKSSQFGMFQMWLQLRIVCNHGTYQKLFSWHRRSLLEEREAIVGTAGQYGEISCVGCEEPMPILGRDLTKRMFDDECSHILCSKCIEESNMNLPEAQRRCPVCIRWFKESSVPRDEQALADGERPKKRRKAAVAKDDHESYFNEQGFSTKIRALVEDVLKDLWKTKSIIFSCWTRTLYLISRHLEQAKIPYLQLDGESPLHQRQATLLKFEKEDETPVLIMTTGTGAFGLNLTCANRIFITELQWNPSVESQAISRAIRLGQQSEVRVTRYIINNTVEEDIRQQQEYKKQIAALGFEELISALSDACDAAKETCICTKDEGGLSCSGLGIRHRFNKGVAARGKWAGKTIDRVYEENEWKVPSTDKDASASSASSSAADTNPETTDSHHDDNRDLHDDDIENITSDTGVYDLVLANSQSPVDRGVFMTLFLKGVPDNMPAWKRNLFMTFSRCISTEMVAIDGLHNDWRHLLLPLAQQDELVMDAVLTVSAFHFHINKLDSNFKKNQKQYSAFGTNTYDTYVPDPYQLLGRTLQGLRQRQELICNSQTTQHSVLISLLLLMTSVLVTGGSDFPVLLRMLESALDAIGGKEGLGTGILAGFIMRELHKIRVYAAPHLGEETGLQMISSQARTDQLFGCLNHCLQLYPEHTPLFSQVTSLVYQARDIYLQQVLSDHTSNFFDLDPIPTNPESVARVQRFIEALEQFPETSPVAHMLVWTTFVAASDAQLEEHKVYFENVLRRHHARSGFGNLLKGIEALKRMWSRKPGERWTTLLPQTKVLVA</sequence>
<evidence type="ECO:0000259" key="10">
    <source>
        <dbReference type="PROSITE" id="PS50089"/>
    </source>
</evidence>
<feature type="region of interest" description="Disordered" evidence="9">
    <location>
        <begin position="1075"/>
        <end position="1112"/>
    </location>
</feature>
<evidence type="ECO:0000256" key="4">
    <source>
        <dbReference type="ARBA" id="ARBA00022801"/>
    </source>
</evidence>
<organism evidence="13 14">
    <name type="scientific">Gibberella intermedia</name>
    <name type="common">Bulb rot disease fungus</name>
    <name type="synonym">Fusarium proliferatum</name>
    <dbReference type="NCBI Taxonomy" id="948311"/>
    <lineage>
        <taxon>Eukaryota</taxon>
        <taxon>Fungi</taxon>
        <taxon>Dikarya</taxon>
        <taxon>Ascomycota</taxon>
        <taxon>Pezizomycotina</taxon>
        <taxon>Sordariomycetes</taxon>
        <taxon>Hypocreomycetidae</taxon>
        <taxon>Hypocreales</taxon>
        <taxon>Nectriaceae</taxon>
        <taxon>Fusarium</taxon>
        <taxon>Fusarium fujikuroi species complex</taxon>
    </lineage>
</organism>
<dbReference type="PROSITE" id="PS51192">
    <property type="entry name" value="HELICASE_ATP_BIND_1"/>
    <property type="match status" value="1"/>
</dbReference>
<dbReference type="PROSITE" id="PS00518">
    <property type="entry name" value="ZF_RING_1"/>
    <property type="match status" value="1"/>
</dbReference>
<evidence type="ECO:0000313" key="13">
    <source>
        <dbReference type="EMBL" id="RBA21331.1"/>
    </source>
</evidence>
<dbReference type="Gene3D" id="3.40.50.10810">
    <property type="entry name" value="Tandem AAA-ATPase domain"/>
    <property type="match status" value="1"/>
</dbReference>
<dbReference type="SMART" id="SM00490">
    <property type="entry name" value="HELICc"/>
    <property type="match status" value="1"/>
</dbReference>
<dbReference type="Proteomes" id="UP000251714">
    <property type="component" value="Unassembled WGS sequence"/>
</dbReference>
<keyword evidence="4" id="KW-0378">Hydrolase</keyword>
<evidence type="ECO:0000256" key="5">
    <source>
        <dbReference type="ARBA" id="ARBA00022833"/>
    </source>
</evidence>
<feature type="compositionally biased region" description="Low complexity" evidence="9">
    <location>
        <begin position="1083"/>
        <end position="1092"/>
    </location>
</feature>
<dbReference type="CDD" id="cd18793">
    <property type="entry name" value="SF2_C_SNF"/>
    <property type="match status" value="1"/>
</dbReference>
<dbReference type="GO" id="GO:0006281">
    <property type="term" value="P:DNA repair"/>
    <property type="evidence" value="ECO:0007669"/>
    <property type="project" value="TreeGrafter"/>
</dbReference>
<dbReference type="InterPro" id="IPR017907">
    <property type="entry name" value="Znf_RING_CS"/>
</dbReference>
<dbReference type="EMBL" id="PKMI01000002">
    <property type="protein sequence ID" value="RBA21331.1"/>
    <property type="molecule type" value="Genomic_DNA"/>
</dbReference>
<dbReference type="InterPro" id="IPR001841">
    <property type="entry name" value="Znf_RING"/>
</dbReference>
<dbReference type="GO" id="GO:0005524">
    <property type="term" value="F:ATP binding"/>
    <property type="evidence" value="ECO:0007669"/>
    <property type="project" value="UniProtKB-KW"/>
</dbReference>
<feature type="region of interest" description="Disordered" evidence="9">
    <location>
        <begin position="153"/>
        <end position="174"/>
    </location>
</feature>
<keyword evidence="3 8" id="KW-0863">Zinc-finger</keyword>
<evidence type="ECO:0000259" key="11">
    <source>
        <dbReference type="PROSITE" id="PS51192"/>
    </source>
</evidence>
<dbReference type="PANTHER" id="PTHR45626">
    <property type="entry name" value="TRANSCRIPTION TERMINATION FACTOR 2-RELATED"/>
    <property type="match status" value="1"/>
</dbReference>
<dbReference type="GO" id="GO:0016787">
    <property type="term" value="F:hydrolase activity"/>
    <property type="evidence" value="ECO:0007669"/>
    <property type="project" value="UniProtKB-KW"/>
</dbReference>
<dbReference type="InterPro" id="IPR027417">
    <property type="entry name" value="P-loop_NTPase"/>
</dbReference>
<dbReference type="GO" id="GO:0008270">
    <property type="term" value="F:zinc ion binding"/>
    <property type="evidence" value="ECO:0007669"/>
    <property type="project" value="UniProtKB-KW"/>
</dbReference>
<evidence type="ECO:0000313" key="14">
    <source>
        <dbReference type="Proteomes" id="UP000251714"/>
    </source>
</evidence>
<feature type="domain" description="RING-type" evidence="10">
    <location>
        <begin position="769"/>
        <end position="818"/>
    </location>
</feature>
<evidence type="ECO:0000256" key="9">
    <source>
        <dbReference type="SAM" id="MobiDB-lite"/>
    </source>
</evidence>
<dbReference type="InterPro" id="IPR049730">
    <property type="entry name" value="SNF2/RAD54-like_C"/>
</dbReference>
<evidence type="ECO:0000256" key="3">
    <source>
        <dbReference type="ARBA" id="ARBA00022771"/>
    </source>
</evidence>
<dbReference type="Pfam" id="PF00176">
    <property type="entry name" value="SNF2-rel_dom"/>
    <property type="match status" value="1"/>
</dbReference>
<dbReference type="InterPro" id="IPR001650">
    <property type="entry name" value="Helicase_C-like"/>
</dbReference>
<proteinExistence type="predicted"/>
<evidence type="ECO:0000256" key="6">
    <source>
        <dbReference type="ARBA" id="ARBA00022840"/>
    </source>
</evidence>
<keyword evidence="6" id="KW-0067">ATP-binding</keyword>
<evidence type="ECO:0000256" key="1">
    <source>
        <dbReference type="ARBA" id="ARBA00022723"/>
    </source>
</evidence>